<dbReference type="GO" id="GO:0003700">
    <property type="term" value="F:DNA-binding transcription factor activity"/>
    <property type="evidence" value="ECO:0007669"/>
    <property type="project" value="InterPro"/>
</dbReference>
<keyword evidence="3" id="KW-0804">Transcription</keyword>
<dbReference type="Gene3D" id="3.30.450.20">
    <property type="entry name" value="PAS domain"/>
    <property type="match status" value="1"/>
</dbReference>
<dbReference type="RefSeq" id="WP_185134315.1">
    <property type="nucleotide sequence ID" value="NZ_JACJVR010000005.1"/>
</dbReference>
<accession>A0A841TPP6</accession>
<proteinExistence type="predicted"/>
<feature type="transmembrane region" description="Helical" evidence="5">
    <location>
        <begin position="321"/>
        <end position="341"/>
    </location>
</feature>
<dbReference type="InterPro" id="IPR020449">
    <property type="entry name" value="Tscrpt_reg_AraC-type_HTH"/>
</dbReference>
<dbReference type="AlphaFoldDB" id="A0A841TPP6"/>
<name>A0A841TPP6_9BACL</name>
<dbReference type="InterPro" id="IPR018062">
    <property type="entry name" value="HTH_AraC-typ_CS"/>
</dbReference>
<keyword evidence="1" id="KW-0805">Transcription regulation</keyword>
<protein>
    <submittedName>
        <fullName evidence="7">AraC family transcriptional regulator</fullName>
    </submittedName>
</protein>
<dbReference type="SUPFAM" id="SSF46689">
    <property type="entry name" value="Homeodomain-like"/>
    <property type="match status" value="1"/>
</dbReference>
<evidence type="ECO:0000313" key="7">
    <source>
        <dbReference type="EMBL" id="MBB6690296.1"/>
    </source>
</evidence>
<dbReference type="Pfam" id="PF12833">
    <property type="entry name" value="HTH_18"/>
    <property type="match status" value="1"/>
</dbReference>
<feature type="transmembrane region" description="Helical" evidence="5">
    <location>
        <begin position="12"/>
        <end position="39"/>
    </location>
</feature>
<evidence type="ECO:0000256" key="1">
    <source>
        <dbReference type="ARBA" id="ARBA00023015"/>
    </source>
</evidence>
<dbReference type="PANTHER" id="PTHR43280:SF28">
    <property type="entry name" value="HTH-TYPE TRANSCRIPTIONAL ACTIVATOR RHAS"/>
    <property type="match status" value="1"/>
</dbReference>
<dbReference type="PRINTS" id="PR00032">
    <property type="entry name" value="HTHARAC"/>
</dbReference>
<dbReference type="PROSITE" id="PS01124">
    <property type="entry name" value="HTH_ARAC_FAMILY_2"/>
    <property type="match status" value="1"/>
</dbReference>
<dbReference type="Proteomes" id="UP000553776">
    <property type="component" value="Unassembled WGS sequence"/>
</dbReference>
<dbReference type="GO" id="GO:0043565">
    <property type="term" value="F:sequence-specific DNA binding"/>
    <property type="evidence" value="ECO:0007669"/>
    <property type="project" value="InterPro"/>
</dbReference>
<dbReference type="InterPro" id="IPR009057">
    <property type="entry name" value="Homeodomain-like_sf"/>
</dbReference>
<evidence type="ECO:0000256" key="4">
    <source>
        <dbReference type="SAM" id="MobiDB-lite"/>
    </source>
</evidence>
<keyword evidence="2" id="KW-0238">DNA-binding</keyword>
<evidence type="ECO:0000256" key="5">
    <source>
        <dbReference type="SAM" id="Phobius"/>
    </source>
</evidence>
<dbReference type="Gene3D" id="1.10.10.60">
    <property type="entry name" value="Homeodomain-like"/>
    <property type="match status" value="2"/>
</dbReference>
<dbReference type="PROSITE" id="PS00041">
    <property type="entry name" value="HTH_ARAC_FAMILY_1"/>
    <property type="match status" value="1"/>
</dbReference>
<dbReference type="EMBL" id="JACJVR010000005">
    <property type="protein sequence ID" value="MBB6690296.1"/>
    <property type="molecule type" value="Genomic_DNA"/>
</dbReference>
<feature type="compositionally biased region" description="Gly residues" evidence="4">
    <location>
        <begin position="235"/>
        <end position="244"/>
    </location>
</feature>
<dbReference type="SMART" id="SM00342">
    <property type="entry name" value="HTH_ARAC"/>
    <property type="match status" value="1"/>
</dbReference>
<sequence>MLPKMKEDSRKLYTKLLLGIVLCTVLTLVISSTILFFIFNRIALNQVYQSDLGNLTQTSREVVNMTESAQSLTFQLYRNSSVAKLLFYAEPTIYDQVAAMGELQNYLNSMPYIESIYVYNPNSAYFYISSNSGQNGMLARGELNDKDILRLLDRFRDYKPFSPIPRTYRTAEGEADKEVYTYLCYDAIGTNNELNSAVIVNISSSWINKDIGNHQADKGGNSFIIDSEGTVVSGEGIGPRGGAANGENNGESSGGKSREKSGDDELIRTIAAKEEAGYFVRKVNGVRSLVSYTKPDPLEWRYVRVTPYSLVTEKVNSMRELTILIALGILVVGLFGSWLLSRRLYEPIGQMASRMRKLENDKRNNLFTLRQQLLRSLVLGVEALNPKTLRGKMAELGIEFNFQQDYRVALLRIDRFKEFAEEKGSDLRVYKYAIMNIATELCMQSFQTETIDMDGDSLLLLLGTKPTGEQGDEELLRSILLQIQRAVREHLKTEISVTYSGPDHQALHLHAMYRQVRDASMHRLFIGHCSMIRAQDITLLQAKNYVFPAEKEKKLVEALLSGRTADAKQAYAQIVGETASYPFHVAQSALSHLTMTLNGVLHTLRRNHSLEFQYGSDLTMPPIEQFETIAEIDAIFYGLFDEIHAKLAEKRSMKHEDLIRRINELIQLHYANPNLSLNWLADELDLSPSYVGRVYKQITMKAPVDVIASVRMEKALELLSQTHRSIAEIAELTGFTNSSYFYRMFKKHFGQTPTDFRRNAAGGGAESMEA</sequence>
<evidence type="ECO:0000259" key="6">
    <source>
        <dbReference type="PROSITE" id="PS01124"/>
    </source>
</evidence>
<organism evidence="7 8">
    <name type="scientific">Cohnella xylanilytica</name>
    <dbReference type="NCBI Taxonomy" id="557555"/>
    <lineage>
        <taxon>Bacteria</taxon>
        <taxon>Bacillati</taxon>
        <taxon>Bacillota</taxon>
        <taxon>Bacilli</taxon>
        <taxon>Bacillales</taxon>
        <taxon>Paenibacillaceae</taxon>
        <taxon>Cohnella</taxon>
    </lineage>
</organism>
<keyword evidence="5" id="KW-0812">Transmembrane</keyword>
<comment type="caution">
    <text evidence="7">The sequence shown here is derived from an EMBL/GenBank/DDBJ whole genome shotgun (WGS) entry which is preliminary data.</text>
</comment>
<keyword evidence="5" id="KW-1133">Transmembrane helix</keyword>
<evidence type="ECO:0000256" key="2">
    <source>
        <dbReference type="ARBA" id="ARBA00023125"/>
    </source>
</evidence>
<dbReference type="InterPro" id="IPR018060">
    <property type="entry name" value="HTH_AraC"/>
</dbReference>
<keyword evidence="5" id="KW-0472">Membrane</keyword>
<gene>
    <name evidence="7" type="ORF">H7B90_02680</name>
</gene>
<feature type="region of interest" description="Disordered" evidence="4">
    <location>
        <begin position="235"/>
        <end position="263"/>
    </location>
</feature>
<keyword evidence="8" id="KW-1185">Reference proteome</keyword>
<dbReference type="Gene3D" id="6.10.340.10">
    <property type="match status" value="1"/>
</dbReference>
<reference evidence="7 8" key="1">
    <citation type="submission" date="2020-08" db="EMBL/GenBank/DDBJ databases">
        <title>Cohnella phylogeny.</title>
        <authorList>
            <person name="Dunlap C."/>
        </authorList>
    </citation>
    <scope>NUCLEOTIDE SEQUENCE [LARGE SCALE GENOMIC DNA]</scope>
    <source>
        <strain evidence="7 8">DSM 25239</strain>
    </source>
</reference>
<feature type="compositionally biased region" description="Low complexity" evidence="4">
    <location>
        <begin position="245"/>
        <end position="255"/>
    </location>
</feature>
<feature type="domain" description="HTH araC/xylS-type" evidence="6">
    <location>
        <begin position="660"/>
        <end position="759"/>
    </location>
</feature>
<evidence type="ECO:0000313" key="8">
    <source>
        <dbReference type="Proteomes" id="UP000553776"/>
    </source>
</evidence>
<dbReference type="PANTHER" id="PTHR43280">
    <property type="entry name" value="ARAC-FAMILY TRANSCRIPTIONAL REGULATOR"/>
    <property type="match status" value="1"/>
</dbReference>
<evidence type="ECO:0000256" key="3">
    <source>
        <dbReference type="ARBA" id="ARBA00023163"/>
    </source>
</evidence>